<comment type="catalytic activity">
    <reaction evidence="11">
        <text>L-threonyl-[protein] + ATP = O-phospho-L-threonyl-[protein] + ADP + H(+)</text>
        <dbReference type="Rhea" id="RHEA:46608"/>
        <dbReference type="Rhea" id="RHEA-COMP:11060"/>
        <dbReference type="Rhea" id="RHEA-COMP:11605"/>
        <dbReference type="ChEBI" id="CHEBI:15378"/>
        <dbReference type="ChEBI" id="CHEBI:30013"/>
        <dbReference type="ChEBI" id="CHEBI:30616"/>
        <dbReference type="ChEBI" id="CHEBI:61977"/>
        <dbReference type="ChEBI" id="CHEBI:456216"/>
        <dbReference type="EC" id="2.7.11.1"/>
    </reaction>
</comment>
<keyword evidence="9 11" id="KW-0460">Magnesium</keyword>
<feature type="active site" evidence="11">
    <location>
        <position position="216"/>
    </location>
</feature>
<comment type="similarity">
    <text evidence="11">Belongs to the SrkA/RdoA protein kinase family.</text>
</comment>
<dbReference type="EC" id="2.7.11.1" evidence="11"/>
<evidence type="ECO:0000313" key="14">
    <source>
        <dbReference type="Proteomes" id="UP001595722"/>
    </source>
</evidence>
<dbReference type="EMBL" id="JBHRYB010000001">
    <property type="protein sequence ID" value="MFC3678832.1"/>
    <property type="molecule type" value="Genomic_DNA"/>
</dbReference>
<dbReference type="InterPro" id="IPR032882">
    <property type="entry name" value="SrkA/RdoA"/>
</dbReference>
<feature type="binding site" evidence="11">
    <location>
        <position position="216"/>
    </location>
    <ligand>
        <name>Mg(2+)</name>
        <dbReference type="ChEBI" id="CHEBI:18420"/>
    </ligand>
</feature>
<evidence type="ECO:0000256" key="11">
    <source>
        <dbReference type="HAMAP-Rule" id="MF_01497"/>
    </source>
</evidence>
<accession>A0ABV7VPN1</accession>
<dbReference type="Gene3D" id="1.10.510.10">
    <property type="entry name" value="Transferase(Phosphotransferase) domain 1"/>
    <property type="match status" value="1"/>
</dbReference>
<evidence type="ECO:0000256" key="9">
    <source>
        <dbReference type="ARBA" id="ARBA00022842"/>
    </source>
</evidence>
<dbReference type="NCBIfam" id="NF008738">
    <property type="entry name" value="PRK11768.1"/>
    <property type="match status" value="1"/>
</dbReference>
<dbReference type="SUPFAM" id="SSF56112">
    <property type="entry name" value="Protein kinase-like (PK-like)"/>
    <property type="match status" value="1"/>
</dbReference>
<comment type="function">
    <text evidence="11">A protein kinase that phosphorylates Ser and Thr residues. Probably acts to suppress the effects of stress linked to accumulation of reactive oxygen species. Probably involved in the extracytoplasmic stress response.</text>
</comment>
<comment type="caution">
    <text evidence="13">The sequence shown here is derived from an EMBL/GenBank/DDBJ whole genome shotgun (WGS) entry which is preliminary data.</text>
</comment>
<gene>
    <name evidence="11" type="primary">srkA</name>
    <name evidence="13" type="ORF">ACFOMG_01740</name>
</gene>
<evidence type="ECO:0000259" key="12">
    <source>
        <dbReference type="Pfam" id="PF01636"/>
    </source>
</evidence>
<dbReference type="Gene3D" id="1.20.1270.170">
    <property type="match status" value="1"/>
</dbReference>
<dbReference type="HAMAP" id="MF_01497">
    <property type="entry name" value="SrkA_kinase"/>
    <property type="match status" value="1"/>
</dbReference>
<dbReference type="PANTHER" id="PTHR39573">
    <property type="entry name" value="STRESS RESPONSE KINASE A"/>
    <property type="match status" value="1"/>
</dbReference>
<evidence type="ECO:0000256" key="10">
    <source>
        <dbReference type="ARBA" id="ARBA00023016"/>
    </source>
</evidence>
<evidence type="ECO:0000256" key="6">
    <source>
        <dbReference type="ARBA" id="ARBA00022741"/>
    </source>
</evidence>
<evidence type="ECO:0000256" key="8">
    <source>
        <dbReference type="ARBA" id="ARBA00022840"/>
    </source>
</evidence>
<name>A0ABV7VPN1_9GAMM</name>
<sequence>MSNHPYSNLTPERVMDAVESLGFFCDARIFALNSYENRVYQVGIEDQPPVIVKFYRPGRWSRACILEEHEFLLELQQQELPVVAPLEYQQQTLFSYDEFLFAVFPRKGGQAPEISDEDELELLGRWLGRLHTIGESKTFQARPRIQGAADLEQAAEQVLQSGLMPPDYQAVYRSLVPDLVTELQQHYPATTRNIRLHGDLHPGNLLLRDETLFLVDFDDCLLGPAMQDIWMLLSGGRQEQQQQLMAIAEGYEMFRRFPADELPLVESLRTLRIARYAAWLSQRWQDPAFPAAFPWFTGHQFWSQHILSLREQLAALREPALELPTFNF</sequence>
<comment type="subunit">
    <text evidence="11">Monomer.</text>
</comment>
<proteinExistence type="inferred from homology"/>
<organism evidence="13 14">
    <name type="scientific">Bacterioplanoides pacificum</name>
    <dbReference type="NCBI Taxonomy" id="1171596"/>
    <lineage>
        <taxon>Bacteria</taxon>
        <taxon>Pseudomonadati</taxon>
        <taxon>Pseudomonadota</taxon>
        <taxon>Gammaproteobacteria</taxon>
        <taxon>Oceanospirillales</taxon>
        <taxon>Oceanospirillaceae</taxon>
        <taxon>Bacterioplanoides</taxon>
    </lineage>
</organism>
<evidence type="ECO:0000256" key="1">
    <source>
        <dbReference type="ARBA" id="ARBA00022490"/>
    </source>
</evidence>
<comment type="subcellular location">
    <subcellularLocation>
        <location evidence="11">Cytoplasm</location>
    </subcellularLocation>
</comment>
<keyword evidence="3 11" id="KW-0597">Phosphoprotein</keyword>
<protein>
    <recommendedName>
        <fullName evidence="11">Stress response kinase A</fullName>
        <ecNumber evidence="11">2.7.11.1</ecNumber>
    </recommendedName>
    <alternativeName>
        <fullName evidence="11">Serine/threonine-protein kinase SrkA</fullName>
    </alternativeName>
</protein>
<keyword evidence="7 11" id="KW-0418">Kinase</keyword>
<dbReference type="InterPro" id="IPR011009">
    <property type="entry name" value="Kinase-like_dom_sf"/>
</dbReference>
<evidence type="ECO:0000256" key="4">
    <source>
        <dbReference type="ARBA" id="ARBA00022679"/>
    </source>
</evidence>
<keyword evidence="8 11" id="KW-0067">ATP-binding</keyword>
<comment type="catalytic activity">
    <reaction evidence="11">
        <text>L-seryl-[protein] + ATP = O-phospho-L-seryl-[protein] + ADP + H(+)</text>
        <dbReference type="Rhea" id="RHEA:17989"/>
        <dbReference type="Rhea" id="RHEA-COMP:9863"/>
        <dbReference type="Rhea" id="RHEA-COMP:11604"/>
        <dbReference type="ChEBI" id="CHEBI:15378"/>
        <dbReference type="ChEBI" id="CHEBI:29999"/>
        <dbReference type="ChEBI" id="CHEBI:30616"/>
        <dbReference type="ChEBI" id="CHEBI:83421"/>
        <dbReference type="ChEBI" id="CHEBI:456216"/>
        <dbReference type="EC" id="2.7.11.1"/>
    </reaction>
</comment>
<keyword evidence="14" id="KW-1185">Reference proteome</keyword>
<feature type="binding site" evidence="11">
    <location>
        <position position="204"/>
    </location>
    <ligand>
        <name>Mg(2+)</name>
        <dbReference type="ChEBI" id="CHEBI:18420"/>
    </ligand>
</feature>
<dbReference type="Pfam" id="PF01636">
    <property type="entry name" value="APH"/>
    <property type="match status" value="1"/>
</dbReference>
<dbReference type="Proteomes" id="UP001595722">
    <property type="component" value="Unassembled WGS sequence"/>
</dbReference>
<evidence type="ECO:0000256" key="3">
    <source>
        <dbReference type="ARBA" id="ARBA00022553"/>
    </source>
</evidence>
<dbReference type="RefSeq" id="WP_376864380.1">
    <property type="nucleotide sequence ID" value="NZ_JBHRYB010000001.1"/>
</dbReference>
<evidence type="ECO:0000256" key="2">
    <source>
        <dbReference type="ARBA" id="ARBA00022527"/>
    </source>
</evidence>
<keyword evidence="4 11" id="KW-0808">Transferase</keyword>
<keyword evidence="2 11" id="KW-0723">Serine/threonine-protein kinase</keyword>
<keyword evidence="1 11" id="KW-0963">Cytoplasm</keyword>
<feature type="active site" description="Proton acceptor" evidence="11">
    <location>
        <position position="199"/>
    </location>
</feature>
<dbReference type="Gene3D" id="3.30.200.70">
    <property type="match status" value="1"/>
</dbReference>
<reference evidence="14" key="1">
    <citation type="journal article" date="2019" name="Int. J. Syst. Evol. Microbiol.">
        <title>The Global Catalogue of Microorganisms (GCM) 10K type strain sequencing project: providing services to taxonomists for standard genome sequencing and annotation.</title>
        <authorList>
            <consortium name="The Broad Institute Genomics Platform"/>
            <consortium name="The Broad Institute Genome Sequencing Center for Infectious Disease"/>
            <person name="Wu L."/>
            <person name="Ma J."/>
        </authorList>
    </citation>
    <scope>NUCLEOTIDE SEQUENCE [LARGE SCALE GENOMIC DNA]</scope>
    <source>
        <strain evidence="14">KCTC 42424</strain>
    </source>
</reference>
<evidence type="ECO:0000313" key="13">
    <source>
        <dbReference type="EMBL" id="MFC3678832.1"/>
    </source>
</evidence>
<evidence type="ECO:0000256" key="5">
    <source>
        <dbReference type="ARBA" id="ARBA00022723"/>
    </source>
</evidence>
<comment type="cofactor">
    <cofactor evidence="11">
        <name>Mg(2+)</name>
        <dbReference type="ChEBI" id="CHEBI:18420"/>
    </cofactor>
</comment>
<keyword evidence="5 11" id="KW-0479">Metal-binding</keyword>
<keyword evidence="10 11" id="KW-0346">Stress response</keyword>
<feature type="domain" description="Aminoglycoside phosphotransferase" evidence="12">
    <location>
        <begin position="34"/>
        <end position="254"/>
    </location>
</feature>
<keyword evidence="6 11" id="KW-0547">Nucleotide-binding</keyword>
<dbReference type="InterPro" id="IPR002575">
    <property type="entry name" value="Aminoglycoside_PTrfase"/>
</dbReference>
<feature type="site" description="ATP" evidence="11">
    <location>
        <position position="34"/>
    </location>
</feature>
<dbReference type="GO" id="GO:0004674">
    <property type="term" value="F:protein serine/threonine kinase activity"/>
    <property type="evidence" value="ECO:0007669"/>
    <property type="project" value="UniProtKB-KW"/>
</dbReference>
<dbReference type="PANTHER" id="PTHR39573:SF1">
    <property type="entry name" value="STRESS RESPONSE KINASE A"/>
    <property type="match status" value="1"/>
</dbReference>
<evidence type="ECO:0000256" key="7">
    <source>
        <dbReference type="ARBA" id="ARBA00022777"/>
    </source>
</evidence>